<proteinExistence type="predicted"/>
<organism evidence="1">
    <name type="scientific">anaerobic digester metagenome</name>
    <dbReference type="NCBI Taxonomy" id="1263854"/>
    <lineage>
        <taxon>unclassified sequences</taxon>
        <taxon>metagenomes</taxon>
        <taxon>ecological metagenomes</taxon>
    </lineage>
</organism>
<name>A0A485M034_9ZZZZ</name>
<evidence type="ECO:0000313" key="1">
    <source>
        <dbReference type="EMBL" id="VFU14961.1"/>
    </source>
</evidence>
<sequence>MGKNYSVGQNLSPLQNIIKDFRTSENTEQAIKPVKVSSKETYGSLFVEEGTITFMNKTQINPEEKKSDRNGAHMFSKSLLREAIEILPRIPHTRTMEEVRIFLNNNLHYNSEKSRMRYANYITRRLFPTGQVDMPIFSFSKKYAGMQELRDVCFYRFCKAEPLMRDIITNLLIPEYRTGSVTRSAIRAFLQDKYPSKKSYGDCAQAIVETLVAAGIAKADRTKVYYAYRDILLPSLAFILHSEFRAGMYYMNEVEDCAAFKCLLWRQNQVKESLYALRNMNLIPKISEIDNISQITISLNLDQVVEKLEGRSPL</sequence>
<accession>A0A485M034</accession>
<gene>
    <name evidence="1" type="ORF">SCFA_2790001</name>
</gene>
<reference evidence="1" key="1">
    <citation type="submission" date="2019-03" db="EMBL/GenBank/DDBJ databases">
        <authorList>
            <person name="Hao L."/>
        </authorList>
    </citation>
    <scope>NUCLEOTIDE SEQUENCE</scope>
</reference>
<dbReference type="InterPro" id="IPR023137">
    <property type="entry name" value="BrxA_sf"/>
</dbReference>
<dbReference type="AlphaFoldDB" id="A0A485M034"/>
<dbReference type="EMBL" id="CAADRN010000200">
    <property type="protein sequence ID" value="VFU14961.1"/>
    <property type="molecule type" value="Genomic_DNA"/>
</dbReference>
<dbReference type="Pfam" id="PF08849">
    <property type="entry name" value="BrxA"/>
    <property type="match status" value="1"/>
</dbReference>
<dbReference type="Gene3D" id="1.10.3540.10">
    <property type="entry name" value="uncharacterized protein from magnetospirillum magneticum domain"/>
    <property type="match status" value="1"/>
</dbReference>
<dbReference type="InterPro" id="IPR014948">
    <property type="entry name" value="BrxA"/>
</dbReference>
<protein>
    <submittedName>
        <fullName evidence="1">DNA repair-like protein</fullName>
    </submittedName>
</protein>